<gene>
    <name evidence="4" type="ORF">ACWI_26880</name>
</gene>
<dbReference type="RefSeq" id="WP_070371960.1">
    <property type="nucleotide sequence ID" value="NZ_CP097897.1"/>
</dbReference>
<dbReference type="EMBL" id="LKEU01000036">
    <property type="protein sequence ID" value="OFV69799.1"/>
    <property type="molecule type" value="Genomic_DNA"/>
</dbReference>
<name>A0A1F2PEI1_9FIRM</name>
<dbReference type="OrthoDB" id="1808266at2"/>
<proteinExistence type="predicted"/>
<evidence type="ECO:0000259" key="3">
    <source>
        <dbReference type="Pfam" id="PF23771"/>
    </source>
</evidence>
<dbReference type="AlphaFoldDB" id="A0A1F2PEI1"/>
<dbReference type="Pfam" id="PF23771">
    <property type="entry name" value="DUF7168"/>
    <property type="match status" value="1"/>
</dbReference>
<accession>A0A1F2PEI1</accession>
<evidence type="ECO:0000313" key="5">
    <source>
        <dbReference type="Proteomes" id="UP000176244"/>
    </source>
</evidence>
<feature type="compositionally biased region" description="Polar residues" evidence="1">
    <location>
        <begin position="230"/>
        <end position="240"/>
    </location>
</feature>
<protein>
    <submittedName>
        <fullName evidence="4">Uncharacterized protein</fullName>
    </submittedName>
</protein>
<evidence type="ECO:0000256" key="1">
    <source>
        <dbReference type="SAM" id="MobiDB-lite"/>
    </source>
</evidence>
<dbReference type="Pfam" id="PF10979">
    <property type="entry name" value="DUF2786"/>
    <property type="match status" value="1"/>
</dbReference>
<comment type="caution">
    <text evidence="4">The sequence shown here is derived from an EMBL/GenBank/DDBJ whole genome shotgun (WGS) entry which is preliminary data.</text>
</comment>
<feature type="domain" description="DUF7168" evidence="3">
    <location>
        <begin position="57"/>
        <end position="188"/>
    </location>
</feature>
<evidence type="ECO:0000313" key="4">
    <source>
        <dbReference type="EMBL" id="OFV69799.1"/>
    </source>
</evidence>
<dbReference type="InterPro" id="IPR055592">
    <property type="entry name" value="DUF7168"/>
</dbReference>
<dbReference type="STRING" id="52694.ACWI_26880"/>
<dbReference type="InterPro" id="IPR024498">
    <property type="entry name" value="DUF2786"/>
</dbReference>
<dbReference type="Proteomes" id="UP000176244">
    <property type="component" value="Unassembled WGS sequence"/>
</dbReference>
<feature type="region of interest" description="Disordered" evidence="1">
    <location>
        <begin position="219"/>
        <end position="240"/>
    </location>
</feature>
<evidence type="ECO:0000259" key="2">
    <source>
        <dbReference type="Pfam" id="PF10979"/>
    </source>
</evidence>
<reference evidence="4 5" key="1">
    <citation type="submission" date="2015-09" db="EMBL/GenBank/DDBJ databases">
        <title>Genome sequence of Acetobacterium wieringae DSM 1911.</title>
        <authorList>
            <person name="Poehlein A."/>
            <person name="Bengelsdorf F.R."/>
            <person name="Schiel-Bengelsdorf B."/>
            <person name="Duerre P."/>
            <person name="Daniel R."/>
        </authorList>
    </citation>
    <scope>NUCLEOTIDE SEQUENCE [LARGE SCALE GENOMIC DNA]</scope>
    <source>
        <strain evidence="4 5">DSM 1911</strain>
    </source>
</reference>
<sequence>MEANIKDRIKKLLALGRSPNPNEANYAILKAKKLMVEYKLTERELLRHDENPIKVDSDIYYTTRSEHWMTGLADVISENNCCVFYMVTPSGSQRHYIIFHGYEEDALICNSIFAYAVDCVRTQIKAIKKVMKLNEQPANIINEACETYGKGFYEGLDDAYTTQEYVHQEWGLVMVVPPEVKAILEPMERAHIKEKNHDDHYSFYAQGYREGKVFTTQNKLADTKEKTTAEDNPTTNQEAV</sequence>
<organism evidence="4 5">
    <name type="scientific">Acetobacterium wieringae</name>
    <dbReference type="NCBI Taxonomy" id="52694"/>
    <lineage>
        <taxon>Bacteria</taxon>
        <taxon>Bacillati</taxon>
        <taxon>Bacillota</taxon>
        <taxon>Clostridia</taxon>
        <taxon>Eubacteriales</taxon>
        <taxon>Eubacteriaceae</taxon>
        <taxon>Acetobacterium</taxon>
    </lineage>
</organism>
<feature type="domain" description="DUF2786" evidence="2">
    <location>
        <begin position="5"/>
        <end position="41"/>
    </location>
</feature>